<evidence type="ECO:0000256" key="1">
    <source>
        <dbReference type="ARBA" id="ARBA00022741"/>
    </source>
</evidence>
<feature type="region of interest" description="Disordered" evidence="4">
    <location>
        <begin position="158"/>
        <end position="181"/>
    </location>
</feature>
<feature type="domain" description="Carboxyltransferase" evidence="5">
    <location>
        <begin position="7"/>
        <end position="205"/>
    </location>
</feature>
<dbReference type="SUPFAM" id="SSF160467">
    <property type="entry name" value="PH0987 N-terminal domain-like"/>
    <property type="match status" value="1"/>
</dbReference>
<accession>A0A0R3DTX5</accession>
<dbReference type="SMART" id="SM00796">
    <property type="entry name" value="AHS1"/>
    <property type="match status" value="1"/>
</dbReference>
<evidence type="ECO:0000313" key="6">
    <source>
        <dbReference type="EMBL" id="KRQ11316.1"/>
    </source>
</evidence>
<comment type="caution">
    <text evidence="6">The sequence shown here is derived from an EMBL/GenBank/DDBJ whole genome shotgun (WGS) entry which is preliminary data.</text>
</comment>
<proteinExistence type="predicted"/>
<dbReference type="PANTHER" id="PTHR34698">
    <property type="entry name" value="5-OXOPROLINASE SUBUNIT B"/>
    <property type="match status" value="1"/>
</dbReference>
<evidence type="ECO:0000313" key="7">
    <source>
        <dbReference type="Proteomes" id="UP000051936"/>
    </source>
</evidence>
<organism evidence="6 7">
    <name type="scientific">Bradyrhizobium manausense</name>
    <dbReference type="NCBI Taxonomy" id="989370"/>
    <lineage>
        <taxon>Bacteria</taxon>
        <taxon>Pseudomonadati</taxon>
        <taxon>Pseudomonadota</taxon>
        <taxon>Alphaproteobacteria</taxon>
        <taxon>Hyphomicrobiales</taxon>
        <taxon>Nitrobacteraceae</taxon>
        <taxon>Bradyrhizobium</taxon>
    </lineage>
</organism>
<dbReference type="PANTHER" id="PTHR34698:SF2">
    <property type="entry name" value="5-OXOPROLINASE SUBUNIT B"/>
    <property type="match status" value="1"/>
</dbReference>
<dbReference type="NCBIfam" id="TIGR00370">
    <property type="entry name" value="5-oxoprolinase subunit PxpB"/>
    <property type="match status" value="1"/>
</dbReference>
<dbReference type="InterPro" id="IPR010016">
    <property type="entry name" value="PxpB"/>
</dbReference>
<name>A0A0R3DTX5_9BRAD</name>
<sequence length="220" mass="23523">MTVTDRPRISLLGTSALLFEAPGAFDLPHQRRIWALAATASKWPGIREAIPGITNMMLTFETPPRELDTLIAALNDGWDAAEGLAIGGREIRLPVTYGGEVGSQLQSVAEHCNLSIDDVVAIHAAPLYTVFALGSHPGYCYLGGMDPRITMPRRQTPLQRSAGGSVSIGGSQTGVSASPGPSGWHAIGHTNWTFFDPTWPAPAALAPGDTIRFEIERVIR</sequence>
<dbReference type="InterPro" id="IPR003833">
    <property type="entry name" value="CT_C_D"/>
</dbReference>
<dbReference type="Proteomes" id="UP000051936">
    <property type="component" value="Unassembled WGS sequence"/>
</dbReference>
<evidence type="ECO:0000256" key="3">
    <source>
        <dbReference type="ARBA" id="ARBA00022840"/>
    </source>
</evidence>
<protein>
    <submittedName>
        <fullName evidence="6">Allophanate hydrolase</fullName>
    </submittedName>
</protein>
<dbReference type="RefSeq" id="WP_057748611.1">
    <property type="nucleotide sequence ID" value="NZ_LJYG01000080.1"/>
</dbReference>
<dbReference type="InterPro" id="IPR029000">
    <property type="entry name" value="Cyclophilin-like_dom_sf"/>
</dbReference>
<evidence type="ECO:0000259" key="5">
    <source>
        <dbReference type="SMART" id="SM00796"/>
    </source>
</evidence>
<dbReference type="GO" id="GO:0005524">
    <property type="term" value="F:ATP binding"/>
    <property type="evidence" value="ECO:0007669"/>
    <property type="project" value="UniProtKB-KW"/>
</dbReference>
<evidence type="ECO:0000256" key="4">
    <source>
        <dbReference type="SAM" id="MobiDB-lite"/>
    </source>
</evidence>
<dbReference type="STRING" id="989370.AOQ71_17950"/>
<evidence type="ECO:0000256" key="2">
    <source>
        <dbReference type="ARBA" id="ARBA00022801"/>
    </source>
</evidence>
<feature type="compositionally biased region" description="Polar residues" evidence="4">
    <location>
        <begin position="158"/>
        <end position="176"/>
    </location>
</feature>
<keyword evidence="7" id="KW-1185">Reference proteome</keyword>
<reference evidence="6 7" key="1">
    <citation type="submission" date="2015-09" db="EMBL/GenBank/DDBJ databases">
        <title>Draft Genome Sequence of Bradyrhizobium manausense Strain BR 3351T, a Novel Symbiotic Nitrogen-Fixing Alphaproteobacterium Isolated from Brazilian Amazon Rain Forest.</title>
        <authorList>
            <person name="De Araujo J.L."/>
            <person name="Zilli J.E."/>
        </authorList>
    </citation>
    <scope>NUCLEOTIDE SEQUENCE [LARGE SCALE GENOMIC DNA]</scope>
    <source>
        <strain evidence="6 7">BR3351</strain>
    </source>
</reference>
<dbReference type="GO" id="GO:0016787">
    <property type="term" value="F:hydrolase activity"/>
    <property type="evidence" value="ECO:0007669"/>
    <property type="project" value="UniProtKB-KW"/>
</dbReference>
<keyword evidence="1" id="KW-0547">Nucleotide-binding</keyword>
<dbReference type="AlphaFoldDB" id="A0A0R3DTX5"/>
<keyword evidence="3" id="KW-0067">ATP-binding</keyword>
<gene>
    <name evidence="6" type="ORF">AOQ71_17950</name>
</gene>
<dbReference type="Pfam" id="PF02682">
    <property type="entry name" value="CT_C_D"/>
    <property type="match status" value="1"/>
</dbReference>
<keyword evidence="2 6" id="KW-0378">Hydrolase</keyword>
<dbReference type="EMBL" id="LJYG01000080">
    <property type="protein sequence ID" value="KRQ11316.1"/>
    <property type="molecule type" value="Genomic_DNA"/>
</dbReference>
<dbReference type="SUPFAM" id="SSF50891">
    <property type="entry name" value="Cyclophilin-like"/>
    <property type="match status" value="1"/>
</dbReference>
<dbReference type="OrthoDB" id="9778567at2"/>
<dbReference type="Gene3D" id="2.40.100.10">
    <property type="entry name" value="Cyclophilin-like"/>
    <property type="match status" value="1"/>
</dbReference>